<keyword evidence="3" id="KW-1015">Disulfide bond</keyword>
<keyword evidence="4" id="KW-0472">Membrane</keyword>
<dbReference type="GO" id="GO:0007165">
    <property type="term" value="P:signal transduction"/>
    <property type="evidence" value="ECO:0007669"/>
    <property type="project" value="InterPro"/>
</dbReference>
<keyword evidence="7" id="KW-1185">Reference proteome</keyword>
<dbReference type="InterPro" id="IPR056822">
    <property type="entry name" value="TEN_NHL"/>
</dbReference>
<reference evidence="6 7" key="1">
    <citation type="submission" date="2019-01" db="EMBL/GenBank/DDBJ databases">
        <title>Draft Genome and Complete Hox-Cluster Characterization of the Sterlet Sturgeon (Acipenser ruthenus).</title>
        <authorList>
            <person name="Wei Q."/>
        </authorList>
    </citation>
    <scope>NUCLEOTIDE SEQUENCE [LARGE SCALE GENOMIC DNA]</scope>
    <source>
        <strain evidence="6">WHYD16114868_AA</strain>
        <tissue evidence="6">Blood</tissue>
    </source>
</reference>
<dbReference type="PROSITE" id="PS51361">
    <property type="entry name" value="TENEURIN_N"/>
    <property type="match status" value="1"/>
</dbReference>
<sequence>MIDVEQLKYTKHTYNEQHCIEKTQIKMNSLTNRRNQTHAPASAPNDVPTTPESVQLQDSWVLNSNVPLETRHFLFKTSSGTTPLFSSSAPGYPLTSGTVYSPPPRLLSRNAFSRNTFKLKKPSKYCSWKCAAVSAIGAALLLAVLLCYFIAMNLLGLNWQLQPADGHVINNGLSTGLPGNSDVATVPSGGRGILHKGNGENLFLTQQPAVISSIMGNGRRRSITCPSCSGLADGNKLLAPVALAAGIDGSLYIGDLNFVRRVFPSMNTTNILELR</sequence>
<comment type="caution">
    <text evidence="6">The sequence shown here is derived from an EMBL/GenBank/DDBJ whole genome shotgun (WGS) entry which is preliminary data.</text>
</comment>
<name>A0A662YLY5_ACIRT</name>
<evidence type="ECO:0000256" key="3">
    <source>
        <dbReference type="ARBA" id="ARBA00023157"/>
    </source>
</evidence>
<evidence type="ECO:0000256" key="4">
    <source>
        <dbReference type="SAM" id="Phobius"/>
    </source>
</evidence>
<dbReference type="EMBL" id="SCEB01001077">
    <property type="protein sequence ID" value="RXM97462.1"/>
    <property type="molecule type" value="Genomic_DNA"/>
</dbReference>
<dbReference type="GO" id="GO:0048666">
    <property type="term" value="P:neuron development"/>
    <property type="evidence" value="ECO:0007669"/>
    <property type="project" value="TreeGrafter"/>
</dbReference>
<keyword evidence="4" id="KW-0812">Transmembrane</keyword>
<evidence type="ECO:0000256" key="1">
    <source>
        <dbReference type="ARBA" id="ARBA00022536"/>
    </source>
</evidence>
<dbReference type="GO" id="GO:0016020">
    <property type="term" value="C:membrane"/>
    <property type="evidence" value="ECO:0007669"/>
    <property type="project" value="InterPro"/>
</dbReference>
<proteinExistence type="predicted"/>
<dbReference type="AlphaFoldDB" id="A0A662YLY5"/>
<dbReference type="Proteomes" id="UP000289886">
    <property type="component" value="Unassembled WGS sequence"/>
</dbReference>
<dbReference type="PANTHER" id="PTHR11219:SF8">
    <property type="entry name" value="TENEURIN-2"/>
    <property type="match status" value="1"/>
</dbReference>
<dbReference type="PANTHER" id="PTHR11219">
    <property type="entry name" value="TENEURIN AND N-ACETYLGLUCOSAMINE-1-PHOSPHODIESTER ALPHA-N-ACETYLGLUCOSAMINIDASE"/>
    <property type="match status" value="1"/>
</dbReference>
<accession>A0A662YLY5</accession>
<dbReference type="GO" id="GO:0050839">
    <property type="term" value="F:cell adhesion molecule binding"/>
    <property type="evidence" value="ECO:0007669"/>
    <property type="project" value="TreeGrafter"/>
</dbReference>
<evidence type="ECO:0000313" key="6">
    <source>
        <dbReference type="EMBL" id="RXM97462.1"/>
    </source>
</evidence>
<dbReference type="GO" id="GO:0043005">
    <property type="term" value="C:neuron projection"/>
    <property type="evidence" value="ECO:0007669"/>
    <property type="project" value="TreeGrafter"/>
</dbReference>
<gene>
    <name evidence="6" type="ORF">EOD39_14393</name>
</gene>
<protein>
    <submittedName>
        <fullName evidence="6">Teneurin-2</fullName>
    </submittedName>
</protein>
<feature type="domain" description="Teneurin N-terminal" evidence="5">
    <location>
        <begin position="1"/>
        <end position="130"/>
    </location>
</feature>
<dbReference type="InterPro" id="IPR051216">
    <property type="entry name" value="Teneurin"/>
</dbReference>
<dbReference type="GO" id="GO:0007157">
    <property type="term" value="P:heterophilic cell-cell adhesion via plasma membrane cell adhesion molecules"/>
    <property type="evidence" value="ECO:0007669"/>
    <property type="project" value="TreeGrafter"/>
</dbReference>
<dbReference type="GO" id="GO:0042803">
    <property type="term" value="F:protein homodimerization activity"/>
    <property type="evidence" value="ECO:0007669"/>
    <property type="project" value="TreeGrafter"/>
</dbReference>
<keyword evidence="1" id="KW-0245">EGF-like domain</keyword>
<evidence type="ECO:0000256" key="2">
    <source>
        <dbReference type="ARBA" id="ARBA00022737"/>
    </source>
</evidence>
<evidence type="ECO:0000313" key="7">
    <source>
        <dbReference type="Proteomes" id="UP000289886"/>
    </source>
</evidence>
<dbReference type="Pfam" id="PF25021">
    <property type="entry name" value="TEN_NHL"/>
    <property type="match status" value="1"/>
</dbReference>
<dbReference type="InterPro" id="IPR009471">
    <property type="entry name" value="Ten_N"/>
</dbReference>
<feature type="transmembrane region" description="Helical" evidence="4">
    <location>
        <begin position="130"/>
        <end position="151"/>
    </location>
</feature>
<keyword evidence="2" id="KW-0677">Repeat</keyword>
<keyword evidence="4" id="KW-1133">Transmembrane helix</keyword>
<dbReference type="GO" id="GO:0046982">
    <property type="term" value="F:protein heterodimerization activity"/>
    <property type="evidence" value="ECO:0007669"/>
    <property type="project" value="TreeGrafter"/>
</dbReference>
<evidence type="ECO:0000259" key="5">
    <source>
        <dbReference type="PROSITE" id="PS51361"/>
    </source>
</evidence>
<organism evidence="6 7">
    <name type="scientific">Acipenser ruthenus</name>
    <name type="common">Sterlet sturgeon</name>
    <dbReference type="NCBI Taxonomy" id="7906"/>
    <lineage>
        <taxon>Eukaryota</taxon>
        <taxon>Metazoa</taxon>
        <taxon>Chordata</taxon>
        <taxon>Craniata</taxon>
        <taxon>Vertebrata</taxon>
        <taxon>Euteleostomi</taxon>
        <taxon>Actinopterygii</taxon>
        <taxon>Chondrostei</taxon>
        <taxon>Acipenseriformes</taxon>
        <taxon>Acipenseridae</taxon>
        <taxon>Acipenser</taxon>
    </lineage>
</organism>
<dbReference type="Pfam" id="PF06484">
    <property type="entry name" value="Ten_N"/>
    <property type="match status" value="1"/>
</dbReference>